<dbReference type="PANTHER" id="PTHR30532">
    <property type="entry name" value="IRON III DICITRATE-BINDING PERIPLASMIC PROTEIN"/>
    <property type="match status" value="1"/>
</dbReference>
<dbReference type="OrthoDB" id="6495095at2"/>
<evidence type="ECO:0000256" key="5">
    <source>
        <dbReference type="SAM" id="SignalP"/>
    </source>
</evidence>
<evidence type="ECO:0000256" key="4">
    <source>
        <dbReference type="ARBA" id="ARBA00022729"/>
    </source>
</evidence>
<feature type="chain" id="PRO_5015603756" evidence="5">
    <location>
        <begin position="27"/>
        <end position="328"/>
    </location>
</feature>
<name>A0A2T0Q1U4_9ACTN</name>
<evidence type="ECO:0000259" key="6">
    <source>
        <dbReference type="PROSITE" id="PS50983"/>
    </source>
</evidence>
<feature type="domain" description="Fe/B12 periplasmic-binding" evidence="6">
    <location>
        <begin position="70"/>
        <end position="328"/>
    </location>
</feature>
<evidence type="ECO:0000256" key="3">
    <source>
        <dbReference type="ARBA" id="ARBA00022448"/>
    </source>
</evidence>
<dbReference type="EMBL" id="PVZC01000005">
    <property type="protein sequence ID" value="PRX97767.1"/>
    <property type="molecule type" value="Genomic_DNA"/>
</dbReference>
<dbReference type="GO" id="GO:1901678">
    <property type="term" value="P:iron coordination entity transport"/>
    <property type="evidence" value="ECO:0007669"/>
    <property type="project" value="UniProtKB-ARBA"/>
</dbReference>
<dbReference type="PROSITE" id="PS50983">
    <property type="entry name" value="FE_B12_PBP"/>
    <property type="match status" value="1"/>
</dbReference>
<gene>
    <name evidence="7" type="ORF">CLV72_105117</name>
</gene>
<organism evidence="7 8">
    <name type="scientific">Allonocardiopsis opalescens</name>
    <dbReference type="NCBI Taxonomy" id="1144618"/>
    <lineage>
        <taxon>Bacteria</taxon>
        <taxon>Bacillati</taxon>
        <taxon>Actinomycetota</taxon>
        <taxon>Actinomycetes</taxon>
        <taxon>Streptosporangiales</taxon>
        <taxon>Allonocardiopsis</taxon>
    </lineage>
</organism>
<protein>
    <submittedName>
        <fullName evidence="7">Iron complex transport system substrate-binding protein</fullName>
    </submittedName>
</protein>
<keyword evidence="8" id="KW-1185">Reference proteome</keyword>
<feature type="signal peptide" evidence="5">
    <location>
        <begin position="1"/>
        <end position="26"/>
    </location>
</feature>
<dbReference type="Proteomes" id="UP000237846">
    <property type="component" value="Unassembled WGS sequence"/>
</dbReference>
<evidence type="ECO:0000256" key="1">
    <source>
        <dbReference type="ARBA" id="ARBA00004196"/>
    </source>
</evidence>
<dbReference type="PROSITE" id="PS51257">
    <property type="entry name" value="PROKAR_LIPOPROTEIN"/>
    <property type="match status" value="1"/>
</dbReference>
<dbReference type="GO" id="GO:0030288">
    <property type="term" value="C:outer membrane-bounded periplasmic space"/>
    <property type="evidence" value="ECO:0007669"/>
    <property type="project" value="TreeGrafter"/>
</dbReference>
<dbReference type="Pfam" id="PF01497">
    <property type="entry name" value="Peripla_BP_2"/>
    <property type="match status" value="1"/>
</dbReference>
<dbReference type="InterPro" id="IPR002491">
    <property type="entry name" value="ABC_transptr_periplasmic_BD"/>
</dbReference>
<dbReference type="Gene3D" id="3.40.50.1980">
    <property type="entry name" value="Nitrogenase molybdenum iron protein domain"/>
    <property type="match status" value="2"/>
</dbReference>
<dbReference type="PANTHER" id="PTHR30532:SF1">
    <property type="entry name" value="IRON(3+)-HYDROXAMATE-BINDING PROTEIN FHUD"/>
    <property type="match status" value="1"/>
</dbReference>
<dbReference type="SUPFAM" id="SSF53807">
    <property type="entry name" value="Helical backbone' metal receptor"/>
    <property type="match status" value="1"/>
</dbReference>
<keyword evidence="4 5" id="KW-0732">Signal</keyword>
<proteinExistence type="inferred from homology"/>
<comment type="similarity">
    <text evidence="2">Belongs to the bacterial solute-binding protein 8 family.</text>
</comment>
<evidence type="ECO:0000313" key="8">
    <source>
        <dbReference type="Proteomes" id="UP000237846"/>
    </source>
</evidence>
<accession>A0A2T0Q1U4</accession>
<evidence type="ECO:0000256" key="2">
    <source>
        <dbReference type="ARBA" id="ARBA00008814"/>
    </source>
</evidence>
<reference evidence="7 8" key="1">
    <citation type="submission" date="2018-03" db="EMBL/GenBank/DDBJ databases">
        <title>Genomic Encyclopedia of Archaeal and Bacterial Type Strains, Phase II (KMG-II): from individual species to whole genera.</title>
        <authorList>
            <person name="Goeker M."/>
        </authorList>
    </citation>
    <scope>NUCLEOTIDE SEQUENCE [LARGE SCALE GENOMIC DNA]</scope>
    <source>
        <strain evidence="7 8">DSM 45601</strain>
    </source>
</reference>
<dbReference type="InterPro" id="IPR051313">
    <property type="entry name" value="Bact_iron-sidero_bind"/>
</dbReference>
<keyword evidence="3" id="KW-0813">Transport</keyword>
<sequence length="328" mass="34317">MPPARAVPVIAAVAASLSLAAACGTAAEDGAEAAAPSSIAPVAEATPVEPSLSITDHAGTEITLAAVPERIVCLTGLCDDILLELGLRPVASTSADLLALDGYLGEQAGEVETIGGGFGTERPEDIVRQDPDLVIGLAGVHEQLAPALEAHAPLWNLDASTYTDSIAYLRDLARLTGRGEQQAAAEQRFATALTDARQRAEQRGAGELTVLSMYGGVGTIGVDTDEVLPGNLLAQVFHYPWPSLGGGFETAQAYSVEQILAEDPDVIFIQSFGDASVAEEYADDPVWNQITAVRDDRVYEVDPALWGTGRGTRAMTLILDQAIDQALQ</sequence>
<comment type="subcellular location">
    <subcellularLocation>
        <location evidence="1">Cell envelope</location>
    </subcellularLocation>
</comment>
<dbReference type="AlphaFoldDB" id="A0A2T0Q1U4"/>
<dbReference type="RefSeq" id="WP_106247394.1">
    <property type="nucleotide sequence ID" value="NZ_PVZC01000005.1"/>
</dbReference>
<evidence type="ECO:0000313" key="7">
    <source>
        <dbReference type="EMBL" id="PRX97767.1"/>
    </source>
</evidence>
<comment type="caution">
    <text evidence="7">The sequence shown here is derived from an EMBL/GenBank/DDBJ whole genome shotgun (WGS) entry which is preliminary data.</text>
</comment>